<name>A0ABM4A7S1_ZIZJJ</name>
<protein>
    <submittedName>
        <fullName evidence="3">Uncharacterized mitochondrial protein AtMg00810-like</fullName>
    </submittedName>
</protein>
<dbReference type="InterPro" id="IPR013103">
    <property type="entry name" value="RVT_2"/>
</dbReference>
<proteinExistence type="predicted"/>
<sequence length="327" mass="36582">MDSSLFIFRQLSLIIWVLIYVDDILISGSDSSAITRFIAQLNSLFSLKDLGPLSFSLGIKVYGNSTGLYLSQAKYIRELLAKTSMLECKTSPTPASTSVQLGKDIGASFSDKLLYRSTIGTLQYLLLTRPDLAFIINKLSQFMQAPTEVHWAACKCVLHYLKGTIQLGLHIRSSLRSSLYGYTDANWASNVDDRRSTGGCCVYLNDNLVSWSSRKQHVVARSSMESEYRALAHGIDELAWIQSLLNELCVPVSHPPILLCDNMSARSLASNPVFHVRTKHIEIDVHFVRDKVFQQLLQVNYFHSTGQVANIFTKVLSIEGICFSEIN</sequence>
<dbReference type="InterPro" id="IPR043502">
    <property type="entry name" value="DNA/RNA_pol_sf"/>
</dbReference>
<dbReference type="Proteomes" id="UP001652623">
    <property type="component" value="Chromosome 4"/>
</dbReference>
<dbReference type="Pfam" id="PF07727">
    <property type="entry name" value="RVT_2"/>
    <property type="match status" value="1"/>
</dbReference>
<dbReference type="CDD" id="cd09272">
    <property type="entry name" value="RNase_HI_RT_Ty1"/>
    <property type="match status" value="1"/>
</dbReference>
<evidence type="ECO:0000313" key="3">
    <source>
        <dbReference type="RefSeq" id="XP_060672767.1"/>
    </source>
</evidence>
<keyword evidence="2" id="KW-1185">Reference proteome</keyword>
<dbReference type="PANTHER" id="PTHR11439">
    <property type="entry name" value="GAG-POL-RELATED RETROTRANSPOSON"/>
    <property type="match status" value="1"/>
</dbReference>
<dbReference type="RefSeq" id="XP_060672767.1">
    <property type="nucleotide sequence ID" value="XM_060816784.1"/>
</dbReference>
<organism evidence="2 3">
    <name type="scientific">Ziziphus jujuba</name>
    <name type="common">Chinese jujube</name>
    <name type="synonym">Ziziphus sativa</name>
    <dbReference type="NCBI Taxonomy" id="326968"/>
    <lineage>
        <taxon>Eukaryota</taxon>
        <taxon>Viridiplantae</taxon>
        <taxon>Streptophyta</taxon>
        <taxon>Embryophyta</taxon>
        <taxon>Tracheophyta</taxon>
        <taxon>Spermatophyta</taxon>
        <taxon>Magnoliopsida</taxon>
        <taxon>eudicotyledons</taxon>
        <taxon>Gunneridae</taxon>
        <taxon>Pentapetalae</taxon>
        <taxon>rosids</taxon>
        <taxon>fabids</taxon>
        <taxon>Rosales</taxon>
        <taxon>Rhamnaceae</taxon>
        <taxon>Paliureae</taxon>
        <taxon>Ziziphus</taxon>
    </lineage>
</organism>
<feature type="domain" description="Reverse transcriptase Ty1/copia-type" evidence="1">
    <location>
        <begin position="15"/>
        <end position="95"/>
    </location>
</feature>
<reference evidence="3" key="1">
    <citation type="submission" date="2025-08" db="UniProtKB">
        <authorList>
            <consortium name="RefSeq"/>
        </authorList>
    </citation>
    <scope>IDENTIFICATION</scope>
    <source>
        <tissue evidence="3">Seedling</tissue>
    </source>
</reference>
<accession>A0ABM4A7S1</accession>
<dbReference type="PANTHER" id="PTHR11439:SF467">
    <property type="entry name" value="INTEGRASE CATALYTIC DOMAIN-CONTAINING PROTEIN"/>
    <property type="match status" value="1"/>
</dbReference>
<evidence type="ECO:0000259" key="1">
    <source>
        <dbReference type="Pfam" id="PF07727"/>
    </source>
</evidence>
<evidence type="ECO:0000313" key="2">
    <source>
        <dbReference type="Proteomes" id="UP001652623"/>
    </source>
</evidence>
<dbReference type="GeneID" id="132803560"/>
<gene>
    <name evidence="3" type="primary">LOC132803560</name>
</gene>
<dbReference type="SUPFAM" id="SSF56672">
    <property type="entry name" value="DNA/RNA polymerases"/>
    <property type="match status" value="1"/>
</dbReference>